<keyword evidence="1" id="KW-0433">Leucine-rich repeat</keyword>
<dbReference type="SUPFAM" id="SSF52058">
    <property type="entry name" value="L domain-like"/>
    <property type="match status" value="1"/>
</dbReference>
<proteinExistence type="predicted"/>
<dbReference type="AlphaFoldDB" id="A0AAV2Q1Q3"/>
<dbReference type="InterPro" id="IPR003591">
    <property type="entry name" value="Leu-rich_rpt_typical-subtyp"/>
</dbReference>
<accession>A0AAV2Q1Q3</accession>
<evidence type="ECO:0000256" key="2">
    <source>
        <dbReference type="ARBA" id="ARBA00022737"/>
    </source>
</evidence>
<gene>
    <name evidence="3" type="ORF">MNOR_LOCUS7446</name>
</gene>
<keyword evidence="4" id="KW-1185">Reference proteome</keyword>
<dbReference type="PANTHER" id="PTHR24366:SF96">
    <property type="entry name" value="LEUCINE RICH REPEAT CONTAINING 53"/>
    <property type="match status" value="1"/>
</dbReference>
<comment type="caution">
    <text evidence="3">The sequence shown here is derived from an EMBL/GenBank/DDBJ whole genome shotgun (WGS) entry which is preliminary data.</text>
</comment>
<dbReference type="Pfam" id="PF13855">
    <property type="entry name" value="LRR_8"/>
    <property type="match status" value="1"/>
</dbReference>
<sequence>MSTDIDILALRNNDNFIVTDERELPCKNFHALQIWYNFNITVLSAGTFSDVTFEEIGLWVGALETVEDDTFSSMADTVQMLSFDIQKLDDTFPFHIIETMSNLVVLDLTANKIHTFPENLSSSSLEVLVLGENRLQKLPEKPFNLLPKLNAVDLGDTQLRVLPKDLFINNPNIQSVMLRGNNLSNLTKDTFSFSSNKMEWLQLRWNNVGLVEEGTFDGLIYIVLFFF</sequence>
<dbReference type="PANTHER" id="PTHR24366">
    <property type="entry name" value="IG(IMMUNOGLOBULIN) AND LRR(LEUCINE RICH REPEAT) DOMAINS"/>
    <property type="match status" value="1"/>
</dbReference>
<dbReference type="Gene3D" id="3.80.10.10">
    <property type="entry name" value="Ribonuclease Inhibitor"/>
    <property type="match status" value="1"/>
</dbReference>
<protein>
    <submittedName>
        <fullName evidence="3">Uncharacterized protein</fullName>
    </submittedName>
</protein>
<evidence type="ECO:0000313" key="4">
    <source>
        <dbReference type="Proteomes" id="UP001497623"/>
    </source>
</evidence>
<organism evidence="3 4">
    <name type="scientific">Meganyctiphanes norvegica</name>
    <name type="common">Northern krill</name>
    <name type="synonym">Thysanopoda norvegica</name>
    <dbReference type="NCBI Taxonomy" id="48144"/>
    <lineage>
        <taxon>Eukaryota</taxon>
        <taxon>Metazoa</taxon>
        <taxon>Ecdysozoa</taxon>
        <taxon>Arthropoda</taxon>
        <taxon>Crustacea</taxon>
        <taxon>Multicrustacea</taxon>
        <taxon>Malacostraca</taxon>
        <taxon>Eumalacostraca</taxon>
        <taxon>Eucarida</taxon>
        <taxon>Euphausiacea</taxon>
        <taxon>Euphausiidae</taxon>
        <taxon>Meganyctiphanes</taxon>
    </lineage>
</organism>
<name>A0AAV2Q1Q3_MEGNR</name>
<dbReference type="Proteomes" id="UP001497623">
    <property type="component" value="Unassembled WGS sequence"/>
</dbReference>
<dbReference type="InterPro" id="IPR001611">
    <property type="entry name" value="Leu-rich_rpt"/>
</dbReference>
<dbReference type="InterPro" id="IPR032675">
    <property type="entry name" value="LRR_dom_sf"/>
</dbReference>
<dbReference type="SMART" id="SM00369">
    <property type="entry name" value="LRR_TYP"/>
    <property type="match status" value="4"/>
</dbReference>
<feature type="non-terminal residue" evidence="3">
    <location>
        <position position="227"/>
    </location>
</feature>
<dbReference type="EMBL" id="CAXKWB010003286">
    <property type="protein sequence ID" value="CAL4068854.1"/>
    <property type="molecule type" value="Genomic_DNA"/>
</dbReference>
<reference evidence="3 4" key="1">
    <citation type="submission" date="2024-05" db="EMBL/GenBank/DDBJ databases">
        <authorList>
            <person name="Wallberg A."/>
        </authorList>
    </citation>
    <scope>NUCLEOTIDE SEQUENCE [LARGE SCALE GENOMIC DNA]</scope>
</reference>
<evidence type="ECO:0000313" key="3">
    <source>
        <dbReference type="EMBL" id="CAL4068854.1"/>
    </source>
</evidence>
<keyword evidence="2" id="KW-0677">Repeat</keyword>
<evidence type="ECO:0000256" key="1">
    <source>
        <dbReference type="ARBA" id="ARBA00022614"/>
    </source>
</evidence>